<keyword evidence="1" id="KW-0805">Transcription regulation</keyword>
<proteinExistence type="predicted"/>
<dbReference type="InterPro" id="IPR036388">
    <property type="entry name" value="WH-like_DNA-bd_sf"/>
</dbReference>
<evidence type="ECO:0000259" key="4">
    <source>
        <dbReference type="PROSITE" id="PS50995"/>
    </source>
</evidence>
<gene>
    <name evidence="5" type="ORF">MORIYA_3337</name>
</gene>
<dbReference type="Pfam" id="PF01047">
    <property type="entry name" value="MarR"/>
    <property type="match status" value="1"/>
</dbReference>
<dbReference type="Gene3D" id="1.10.10.10">
    <property type="entry name" value="Winged helix-like DNA-binding domain superfamily/Winged helix DNA-binding domain"/>
    <property type="match status" value="1"/>
</dbReference>
<name>A0A330LTS9_9GAMM</name>
<dbReference type="InterPro" id="IPR036390">
    <property type="entry name" value="WH_DNA-bd_sf"/>
</dbReference>
<dbReference type="PROSITE" id="PS01117">
    <property type="entry name" value="HTH_MARR_1"/>
    <property type="match status" value="1"/>
</dbReference>
<feature type="domain" description="HTH marR-type" evidence="4">
    <location>
        <begin position="24"/>
        <end position="159"/>
    </location>
</feature>
<dbReference type="SMART" id="SM00347">
    <property type="entry name" value="HTH_MARR"/>
    <property type="match status" value="1"/>
</dbReference>
<dbReference type="KEGG" id="mya:MORIYA_3337"/>
<dbReference type="AlphaFoldDB" id="A0A330LTS9"/>
<keyword evidence="6" id="KW-1185">Reference proteome</keyword>
<evidence type="ECO:0000256" key="3">
    <source>
        <dbReference type="ARBA" id="ARBA00023163"/>
    </source>
</evidence>
<evidence type="ECO:0000256" key="1">
    <source>
        <dbReference type="ARBA" id="ARBA00023015"/>
    </source>
</evidence>
<dbReference type="SUPFAM" id="SSF46785">
    <property type="entry name" value="Winged helix' DNA-binding domain"/>
    <property type="match status" value="1"/>
</dbReference>
<dbReference type="GO" id="GO:0003700">
    <property type="term" value="F:DNA-binding transcription factor activity"/>
    <property type="evidence" value="ECO:0007669"/>
    <property type="project" value="InterPro"/>
</dbReference>
<dbReference type="GO" id="GO:0003677">
    <property type="term" value="F:DNA binding"/>
    <property type="evidence" value="ECO:0007669"/>
    <property type="project" value="UniProtKB-KW"/>
</dbReference>
<dbReference type="PANTHER" id="PTHR42756">
    <property type="entry name" value="TRANSCRIPTIONAL REGULATOR, MARR"/>
    <property type="match status" value="1"/>
</dbReference>
<keyword evidence="3" id="KW-0804">Transcription</keyword>
<evidence type="ECO:0000256" key="2">
    <source>
        <dbReference type="ARBA" id="ARBA00023125"/>
    </source>
</evidence>
<evidence type="ECO:0000313" key="5">
    <source>
        <dbReference type="EMBL" id="SQD79792.1"/>
    </source>
</evidence>
<dbReference type="InterPro" id="IPR023187">
    <property type="entry name" value="Tscrpt_reg_MarR-type_CS"/>
</dbReference>
<organism evidence="5 6">
    <name type="scientific">Moritella yayanosii</name>
    <dbReference type="NCBI Taxonomy" id="69539"/>
    <lineage>
        <taxon>Bacteria</taxon>
        <taxon>Pseudomonadati</taxon>
        <taxon>Pseudomonadota</taxon>
        <taxon>Gammaproteobacteria</taxon>
        <taxon>Alteromonadales</taxon>
        <taxon>Moritellaceae</taxon>
        <taxon>Moritella</taxon>
    </lineage>
</organism>
<sequence length="169" mass="19452">MKIDKIDLQVKQWHEVRPDIEPEIMGLFARLLRVSNHISKGIWDQHKSMGLSKGDFDILATLRRNGEPYIMTPTDLYKSTMLTSGAITNRLDKLEKTGWIERTHSQHDRRSYLVKLSDQGMEKIDNSLLAHVENEHALSASLTQKQKSQLDALLKIWLIQFEGELDSAD</sequence>
<protein>
    <submittedName>
        <fullName evidence="5">Transcriptional regulator</fullName>
    </submittedName>
</protein>
<dbReference type="PRINTS" id="PR00598">
    <property type="entry name" value="HTHMARR"/>
</dbReference>
<dbReference type="RefSeq" id="WP_197713395.1">
    <property type="nucleotide sequence ID" value="NZ_LS483250.1"/>
</dbReference>
<dbReference type="PANTHER" id="PTHR42756:SF1">
    <property type="entry name" value="TRANSCRIPTIONAL REPRESSOR OF EMRAB OPERON"/>
    <property type="match status" value="1"/>
</dbReference>
<dbReference type="Proteomes" id="UP000250163">
    <property type="component" value="Chromosome MORIYA"/>
</dbReference>
<dbReference type="EMBL" id="LS483250">
    <property type="protein sequence ID" value="SQD79792.1"/>
    <property type="molecule type" value="Genomic_DNA"/>
</dbReference>
<accession>A0A330LTS9</accession>
<keyword evidence="2" id="KW-0238">DNA-binding</keyword>
<reference evidence="6" key="1">
    <citation type="submission" date="2018-05" db="EMBL/GenBank/DDBJ databases">
        <authorList>
            <person name="Cea G.-C."/>
            <person name="William W."/>
        </authorList>
    </citation>
    <scope>NUCLEOTIDE SEQUENCE [LARGE SCALE GENOMIC DNA]</scope>
    <source>
        <strain evidence="6">DB21MT 5</strain>
    </source>
</reference>
<dbReference type="PROSITE" id="PS50995">
    <property type="entry name" value="HTH_MARR_2"/>
    <property type="match status" value="1"/>
</dbReference>
<dbReference type="InterPro" id="IPR000835">
    <property type="entry name" value="HTH_MarR-typ"/>
</dbReference>
<evidence type="ECO:0000313" key="6">
    <source>
        <dbReference type="Proteomes" id="UP000250163"/>
    </source>
</evidence>